<proteinExistence type="predicted"/>
<reference evidence="4" key="1">
    <citation type="journal article" date="2019" name="Int. J. Syst. Evol. Microbiol.">
        <title>The Global Catalogue of Microorganisms (GCM) 10K type strain sequencing project: providing services to taxonomists for standard genome sequencing and annotation.</title>
        <authorList>
            <consortium name="The Broad Institute Genomics Platform"/>
            <consortium name="The Broad Institute Genome Sequencing Center for Infectious Disease"/>
            <person name="Wu L."/>
            <person name="Ma J."/>
        </authorList>
    </citation>
    <scope>NUCLEOTIDE SEQUENCE [LARGE SCALE GENOMIC DNA]</scope>
    <source>
        <strain evidence="4">JCM 17809</strain>
    </source>
</reference>
<dbReference type="Pfam" id="PF26035">
    <property type="entry name" value="DUF8010"/>
    <property type="match status" value="1"/>
</dbReference>
<dbReference type="EMBL" id="BAABGM010000015">
    <property type="protein sequence ID" value="GAA4408039.1"/>
    <property type="molecule type" value="Genomic_DNA"/>
</dbReference>
<sequence>MSEVLRLADPQSLADLGRFAARARAVDDEGAMRLQADGGVLAAWVGVLPGTGILAEGTVLGLRTFTLAEAAEVDVVVPLGAVTDRTARDVLGTDLPLPPTRALAPWSALTPPRGPWEPAGTLPGDLLAAVARDGLAEVSDAVRERGAAAGFVRDRVWARDVLEAAGPHPDLLAAAPGGMPGGEVAVRAGGAFAAYALGFLAPGEDVRVFRSNRWTRLTAAGGHVLMR</sequence>
<dbReference type="Pfam" id="PF26572">
    <property type="entry name" value="DUF8185"/>
    <property type="match status" value="1"/>
</dbReference>
<protein>
    <recommendedName>
        <fullName evidence="5">GNAT family N-acetyltransferase</fullName>
    </recommendedName>
</protein>
<dbReference type="InterPro" id="IPR058498">
    <property type="entry name" value="DUF8185"/>
</dbReference>
<evidence type="ECO:0008006" key="5">
    <source>
        <dbReference type="Google" id="ProtNLM"/>
    </source>
</evidence>
<accession>A0ABP8KK57</accession>
<name>A0ABP8KK57_9MICO</name>
<feature type="domain" description="DUF8185" evidence="2">
    <location>
        <begin position="111"/>
        <end position="227"/>
    </location>
</feature>
<evidence type="ECO:0000259" key="1">
    <source>
        <dbReference type="Pfam" id="PF26035"/>
    </source>
</evidence>
<dbReference type="InterPro" id="IPR058323">
    <property type="entry name" value="DUF8010"/>
</dbReference>
<evidence type="ECO:0000259" key="2">
    <source>
        <dbReference type="Pfam" id="PF26572"/>
    </source>
</evidence>
<evidence type="ECO:0000313" key="4">
    <source>
        <dbReference type="Proteomes" id="UP001500945"/>
    </source>
</evidence>
<comment type="caution">
    <text evidence="3">The sequence shown here is derived from an EMBL/GenBank/DDBJ whole genome shotgun (WGS) entry which is preliminary data.</text>
</comment>
<dbReference type="Proteomes" id="UP001500945">
    <property type="component" value="Unassembled WGS sequence"/>
</dbReference>
<evidence type="ECO:0000313" key="3">
    <source>
        <dbReference type="EMBL" id="GAA4408039.1"/>
    </source>
</evidence>
<feature type="domain" description="DUF8010" evidence="1">
    <location>
        <begin position="2"/>
        <end position="99"/>
    </location>
</feature>
<dbReference type="RefSeq" id="WP_345206392.1">
    <property type="nucleotide sequence ID" value="NZ_BAABGM010000015.1"/>
</dbReference>
<organism evidence="3 4">
    <name type="scientific">Fodinibacter luteus</name>
    <dbReference type="NCBI Taxonomy" id="552064"/>
    <lineage>
        <taxon>Bacteria</taxon>
        <taxon>Bacillati</taxon>
        <taxon>Actinomycetota</taxon>
        <taxon>Actinomycetes</taxon>
        <taxon>Micrococcales</taxon>
        <taxon>Intrasporangiaceae</taxon>
        <taxon>Fodinibacter (ex Wang et al. 2009)</taxon>
    </lineage>
</organism>
<gene>
    <name evidence="3" type="ORF">GCM10023168_24830</name>
</gene>
<keyword evidence="4" id="KW-1185">Reference proteome</keyword>